<proteinExistence type="predicted"/>
<dbReference type="InterPro" id="IPR054529">
    <property type="entry name" value="TcaA_2nd"/>
</dbReference>
<evidence type="ECO:0000313" key="6">
    <source>
        <dbReference type="Proteomes" id="UP001597451"/>
    </source>
</evidence>
<dbReference type="InterPro" id="IPR054530">
    <property type="entry name" value="TcaA_4th"/>
</dbReference>
<dbReference type="InterPro" id="IPR056902">
    <property type="entry name" value="NTF2_YvbJ"/>
</dbReference>
<dbReference type="PANTHER" id="PTHR40038:SF1">
    <property type="entry name" value="MEMBRANE-ASSOCIATED PROTEIN TCAA"/>
    <property type="match status" value="1"/>
</dbReference>
<keyword evidence="1" id="KW-0812">Transmembrane</keyword>
<feature type="domain" description="TcaA second" evidence="2">
    <location>
        <begin position="70"/>
        <end position="174"/>
    </location>
</feature>
<accession>A0ABW5Q5I2</accession>
<evidence type="ECO:0000256" key="1">
    <source>
        <dbReference type="SAM" id="Phobius"/>
    </source>
</evidence>
<reference evidence="6" key="1">
    <citation type="journal article" date="2019" name="Int. J. Syst. Evol. Microbiol.">
        <title>The Global Catalogue of Microorganisms (GCM) 10K type strain sequencing project: providing services to taxonomists for standard genome sequencing and annotation.</title>
        <authorList>
            <consortium name="The Broad Institute Genomics Platform"/>
            <consortium name="The Broad Institute Genome Sequencing Center for Infectious Disease"/>
            <person name="Wu L."/>
            <person name="Ma J."/>
        </authorList>
    </citation>
    <scope>NUCLEOTIDE SEQUENCE [LARGE SCALE GENOMIC DNA]</scope>
    <source>
        <strain evidence="6">TISTR 1858</strain>
    </source>
</reference>
<evidence type="ECO:0000259" key="2">
    <source>
        <dbReference type="Pfam" id="PF22813"/>
    </source>
</evidence>
<dbReference type="RefSeq" id="WP_379564622.1">
    <property type="nucleotide sequence ID" value="NZ_JBHUMX010000045.1"/>
</dbReference>
<keyword evidence="1" id="KW-1133">Transmembrane helix</keyword>
<feature type="domain" description="TcaA 4th" evidence="3">
    <location>
        <begin position="256"/>
        <end position="320"/>
    </location>
</feature>
<keyword evidence="6" id="KW-1185">Reference proteome</keyword>
<evidence type="ECO:0000313" key="5">
    <source>
        <dbReference type="EMBL" id="MFD2630927.1"/>
    </source>
</evidence>
<comment type="caution">
    <text evidence="5">The sequence shown here is derived from an EMBL/GenBank/DDBJ whole genome shotgun (WGS) entry which is preliminary data.</text>
</comment>
<name>A0ABW5Q5I2_9BACI</name>
<dbReference type="Pfam" id="PF22813">
    <property type="entry name" value="TcaA_2nd"/>
    <property type="match status" value="1"/>
</dbReference>
<sequence length="479" mass="54384">MKCDQCNAQFDSKNKNFCPECGADLSEQREKESVRKKKAKKKTLILGIPILVVIAVITTFFFIGKGKFTPEKTLTAFEEAVEQEDTSRLASLLISTQDSFEITEDNVARFITYLKDNPAAYEELLSKLNSQVEIINSNSDGNNGTAYLDDVYGTVNITKSGKEWFLFDGYQLQVIPSFVKLNTKNKDVQLLINGEVAGKSDKEDFSDTYGPLMPGAYEVTASYKNDYSEVENTHVMELFNLGQDTMEQSFQLPLGEITVESLLDGYTLAVNGEKTDIQIEEGEQQIGTFPTDGSVAFSFHKEFPWGEVSSDEQAVESDYIGLDTVNALTPDMQTSIMEQLNTTISEYHQALTKKDTSIMKTGVTDNMKQSLVERQKEVEKEEPGYEGKLIQAIYDLEEISNPKFNEDMDAYTITMRAHYVFHEPVDSLGWLLADREKDEYTRPRELQLIYDEEAEQWKLDSYKNEYFIITSSDEKVFDL</sequence>
<dbReference type="EMBL" id="JBHUMX010000045">
    <property type="protein sequence ID" value="MFD2630927.1"/>
    <property type="molecule type" value="Genomic_DNA"/>
</dbReference>
<feature type="domain" description="YvbJ-like NTF2-like" evidence="4">
    <location>
        <begin position="336"/>
        <end position="462"/>
    </location>
</feature>
<feature type="transmembrane region" description="Helical" evidence="1">
    <location>
        <begin position="44"/>
        <end position="63"/>
    </location>
</feature>
<dbReference type="Proteomes" id="UP001597451">
    <property type="component" value="Unassembled WGS sequence"/>
</dbReference>
<evidence type="ECO:0000259" key="3">
    <source>
        <dbReference type="Pfam" id="PF22820"/>
    </source>
</evidence>
<evidence type="ECO:0000259" key="4">
    <source>
        <dbReference type="Pfam" id="PF25155"/>
    </source>
</evidence>
<gene>
    <name evidence="5" type="ORF">ACFSUN_19340</name>
</gene>
<dbReference type="PANTHER" id="PTHR40038">
    <property type="entry name" value="MEMBRANE-ASSOCIATED PROTEIN TCAA"/>
    <property type="match status" value="1"/>
</dbReference>
<protein>
    <submittedName>
        <fullName evidence="5">Zinc ribbon domain-containing protein</fullName>
    </submittedName>
</protein>
<dbReference type="Pfam" id="PF25155">
    <property type="entry name" value="NTF2_YvbJ"/>
    <property type="match status" value="1"/>
</dbReference>
<keyword evidence="1" id="KW-0472">Membrane</keyword>
<organism evidence="5 6">
    <name type="scientific">Oceanobacillus kapialis</name>
    <dbReference type="NCBI Taxonomy" id="481353"/>
    <lineage>
        <taxon>Bacteria</taxon>
        <taxon>Bacillati</taxon>
        <taxon>Bacillota</taxon>
        <taxon>Bacilli</taxon>
        <taxon>Bacillales</taxon>
        <taxon>Bacillaceae</taxon>
        <taxon>Oceanobacillus</taxon>
    </lineage>
</organism>
<dbReference type="Pfam" id="PF22820">
    <property type="entry name" value="TcaA_3rd_4th"/>
    <property type="match status" value="1"/>
</dbReference>